<dbReference type="EMBL" id="KB469301">
    <property type="protein sequence ID" value="EPQ55494.1"/>
    <property type="molecule type" value="Genomic_DNA"/>
</dbReference>
<dbReference type="AlphaFoldDB" id="S7RRE1"/>
<evidence type="ECO:0000313" key="1">
    <source>
        <dbReference type="EMBL" id="EPQ55494.1"/>
    </source>
</evidence>
<accession>S7RRE1</accession>
<keyword evidence="2" id="KW-1185">Reference proteome</keyword>
<reference evidence="1 2" key="1">
    <citation type="journal article" date="2012" name="Science">
        <title>The Paleozoic origin of enzymatic lignin decomposition reconstructed from 31 fungal genomes.</title>
        <authorList>
            <person name="Floudas D."/>
            <person name="Binder M."/>
            <person name="Riley R."/>
            <person name="Barry K."/>
            <person name="Blanchette R.A."/>
            <person name="Henrissat B."/>
            <person name="Martinez A.T."/>
            <person name="Otillar R."/>
            <person name="Spatafora J.W."/>
            <person name="Yadav J.S."/>
            <person name="Aerts A."/>
            <person name="Benoit I."/>
            <person name="Boyd A."/>
            <person name="Carlson A."/>
            <person name="Copeland A."/>
            <person name="Coutinho P.M."/>
            <person name="de Vries R.P."/>
            <person name="Ferreira P."/>
            <person name="Findley K."/>
            <person name="Foster B."/>
            <person name="Gaskell J."/>
            <person name="Glotzer D."/>
            <person name="Gorecki P."/>
            <person name="Heitman J."/>
            <person name="Hesse C."/>
            <person name="Hori C."/>
            <person name="Igarashi K."/>
            <person name="Jurgens J.A."/>
            <person name="Kallen N."/>
            <person name="Kersten P."/>
            <person name="Kohler A."/>
            <person name="Kuees U."/>
            <person name="Kumar T.K.A."/>
            <person name="Kuo A."/>
            <person name="LaButti K."/>
            <person name="Larrondo L.F."/>
            <person name="Lindquist E."/>
            <person name="Ling A."/>
            <person name="Lombard V."/>
            <person name="Lucas S."/>
            <person name="Lundell T."/>
            <person name="Martin R."/>
            <person name="McLaughlin D.J."/>
            <person name="Morgenstern I."/>
            <person name="Morin E."/>
            <person name="Murat C."/>
            <person name="Nagy L.G."/>
            <person name="Nolan M."/>
            <person name="Ohm R.A."/>
            <person name="Patyshakuliyeva A."/>
            <person name="Rokas A."/>
            <person name="Ruiz-Duenas F.J."/>
            <person name="Sabat G."/>
            <person name="Salamov A."/>
            <person name="Samejima M."/>
            <person name="Schmutz J."/>
            <person name="Slot J.C."/>
            <person name="St John F."/>
            <person name="Stenlid J."/>
            <person name="Sun H."/>
            <person name="Sun S."/>
            <person name="Syed K."/>
            <person name="Tsang A."/>
            <person name="Wiebenga A."/>
            <person name="Young D."/>
            <person name="Pisabarro A."/>
            <person name="Eastwood D.C."/>
            <person name="Martin F."/>
            <person name="Cullen D."/>
            <person name="Grigoriev I.V."/>
            <person name="Hibbett D.S."/>
        </authorList>
    </citation>
    <scope>NUCLEOTIDE SEQUENCE [LARGE SCALE GENOMIC DNA]</scope>
    <source>
        <strain evidence="1 2">ATCC 11539</strain>
    </source>
</reference>
<dbReference type="GeneID" id="19309446"/>
<dbReference type="HOGENOM" id="CLU_534236_0_0_1"/>
<evidence type="ECO:0000313" key="2">
    <source>
        <dbReference type="Proteomes" id="UP000030669"/>
    </source>
</evidence>
<dbReference type="OrthoDB" id="10442680at2759"/>
<name>S7RRE1_GLOTA</name>
<protein>
    <submittedName>
        <fullName evidence="1">Uncharacterized protein</fullName>
    </submittedName>
</protein>
<proteinExistence type="predicted"/>
<dbReference type="RefSeq" id="XP_007865581.1">
    <property type="nucleotide sequence ID" value="XM_007867390.1"/>
</dbReference>
<dbReference type="Proteomes" id="UP000030669">
    <property type="component" value="Unassembled WGS sequence"/>
</dbReference>
<dbReference type="KEGG" id="gtr:GLOTRDRAFT_93128"/>
<gene>
    <name evidence="1" type="ORF">GLOTRDRAFT_93128</name>
</gene>
<organism evidence="1 2">
    <name type="scientific">Gloeophyllum trabeum (strain ATCC 11539 / FP-39264 / Madison 617)</name>
    <name type="common">Brown rot fungus</name>
    <dbReference type="NCBI Taxonomy" id="670483"/>
    <lineage>
        <taxon>Eukaryota</taxon>
        <taxon>Fungi</taxon>
        <taxon>Dikarya</taxon>
        <taxon>Basidiomycota</taxon>
        <taxon>Agaricomycotina</taxon>
        <taxon>Agaricomycetes</taxon>
        <taxon>Gloeophyllales</taxon>
        <taxon>Gloeophyllaceae</taxon>
        <taxon>Gloeophyllum</taxon>
    </lineage>
</organism>
<sequence>MQDLIDAISLEPEGAGFNLEETFAPFTRLEAKYGDPSNDKRVIAIAFSLYCVATCASYCTVLAPYSSFSIAYGSLMLARHLCGRGRGPFFDEESLQAMGAMDLLVQNEHRNLVTTVCSEDPEVSWKHLWRIDEFYGSCRDLFPPVPSTEEEYEAVPTEADYEAGREKRPQLVVSNTETRSSTSETNGTPQLAVKLLSQPLFVCTVEEECIMSSHSSSVLNERQSVWSCAPNIYSVPLLYSTYLRYVACICETIYLGGETGVHAHPVASEMRGHVTLRVHKRRVHEPTVGDAAFATPTTTTASLLLRTASTTTDHHRPAIMQDLLDAIAAEPDGTVFVLDDCDDDGAQLFSPFTRLERKYGTPPPDTRVLAVAYALYRTSQSAHYAAALGRLSPLDLGYGSLLLARHLCGRGRGPFWDEPSVLAMAALDRMVQNERASLVRTVCVESPAVSWKVLWRIDEFYGAGREWLPPLPSSEEEYEAVPTEADYEAGRAVRPKVNLLDFTSTVGVAF</sequence>